<evidence type="ECO:0000313" key="2">
    <source>
        <dbReference type="EMBL" id="WAT00696.1"/>
    </source>
</evidence>
<evidence type="ECO:0000313" key="3">
    <source>
        <dbReference type="Proteomes" id="UP001164712"/>
    </source>
</evidence>
<proteinExistence type="predicted"/>
<keyword evidence="1" id="KW-0732">Signal</keyword>
<keyword evidence="3" id="KW-1185">Reference proteome</keyword>
<gene>
    <name evidence="2" type="ORF">O1V66_17855</name>
</gene>
<dbReference type="RefSeq" id="WP_045048792.1">
    <property type="nucleotide sequence ID" value="NZ_CP114058.1"/>
</dbReference>
<evidence type="ECO:0000256" key="1">
    <source>
        <dbReference type="SAM" id="SignalP"/>
    </source>
</evidence>
<dbReference type="EMBL" id="CP114058">
    <property type="protein sequence ID" value="WAT00696.1"/>
    <property type="molecule type" value="Genomic_DNA"/>
</dbReference>
<feature type="chain" id="PRO_5046565774" evidence="1">
    <location>
        <begin position="23"/>
        <end position="181"/>
    </location>
</feature>
<sequence length="181" mass="20184">MKRCVSTLWVLLALLFTASASAATAHAIKEKFNRMQIGDRTLCLSDILYPNEQAMKVIENGFLVQKSKDELVYQTVLIYLLGNEITVNIHALIVSRLNNESFSNEFRDTFIQVTGLDQPNQAAAKANILKSYQESVVKQISSVPYSAVILNEKGYEISQQEDQVSELSTCYISPIKTATAD</sequence>
<name>A0ABY7HMU3_9GAMM</name>
<reference evidence="2" key="1">
    <citation type="submission" date="2022-12" db="EMBL/GenBank/DDBJ databases">
        <title>Complete genome sequence of an Australian strain of Rouxiella badensis DAR84756 and resolution of the R. badensis DSM100043 and R. chamberiensis DSM28324 genomes.</title>
        <authorList>
            <person name="Paul S."/>
            <person name="Anderson P.J."/>
            <person name="Maynard G."/>
            <person name="Dyall-Smith M."/>
            <person name="Kudinha T."/>
        </authorList>
    </citation>
    <scope>NUCLEOTIDE SEQUENCE</scope>
    <source>
        <strain evidence="2">DSM 28324</strain>
    </source>
</reference>
<protein>
    <submittedName>
        <fullName evidence="2">Uncharacterized protein</fullName>
    </submittedName>
</protein>
<feature type="signal peptide" evidence="1">
    <location>
        <begin position="1"/>
        <end position="22"/>
    </location>
</feature>
<dbReference type="Proteomes" id="UP001164712">
    <property type="component" value="Chromosome"/>
</dbReference>
<organism evidence="2 3">
    <name type="scientific">Rouxiella chamberiensis</name>
    <dbReference type="NCBI Taxonomy" id="1513468"/>
    <lineage>
        <taxon>Bacteria</taxon>
        <taxon>Pseudomonadati</taxon>
        <taxon>Pseudomonadota</taxon>
        <taxon>Gammaproteobacteria</taxon>
        <taxon>Enterobacterales</taxon>
        <taxon>Yersiniaceae</taxon>
        <taxon>Rouxiella</taxon>
    </lineage>
</organism>
<accession>A0ABY7HMU3</accession>